<evidence type="ECO:0000256" key="7">
    <source>
        <dbReference type="ARBA" id="ARBA00022741"/>
    </source>
</evidence>
<dbReference type="OrthoDB" id="9776369at2"/>
<reference evidence="12 13" key="1">
    <citation type="submission" date="2018-10" db="EMBL/GenBank/DDBJ databases">
        <title>Robbsia sp. DHC34, isolated from soil.</title>
        <authorList>
            <person name="Gao Z.-H."/>
            <person name="Qiu L.-H."/>
        </authorList>
    </citation>
    <scope>NUCLEOTIDE SEQUENCE [LARGE SCALE GENOMIC DNA]</scope>
    <source>
        <strain evidence="12 13">DHC34</strain>
    </source>
</reference>
<keyword evidence="3" id="KW-1003">Cell membrane</keyword>
<evidence type="ECO:0000256" key="9">
    <source>
        <dbReference type="ARBA" id="ARBA00022967"/>
    </source>
</evidence>
<keyword evidence="5" id="KW-0762">Sugar transport</keyword>
<dbReference type="PROSITE" id="PS00211">
    <property type="entry name" value="ABC_TRANSPORTER_1"/>
    <property type="match status" value="1"/>
</dbReference>
<dbReference type="InterPro" id="IPR017871">
    <property type="entry name" value="ABC_transporter-like_CS"/>
</dbReference>
<dbReference type="Proteomes" id="UP000270342">
    <property type="component" value="Unassembled WGS sequence"/>
</dbReference>
<proteinExistence type="predicted"/>
<comment type="subcellular location">
    <subcellularLocation>
        <location evidence="1">Cell membrane</location>
        <topology evidence="1">Peripheral membrane protein</topology>
    </subcellularLocation>
</comment>
<dbReference type="GO" id="GO:0005524">
    <property type="term" value="F:ATP binding"/>
    <property type="evidence" value="ECO:0007669"/>
    <property type="project" value="UniProtKB-KW"/>
</dbReference>
<dbReference type="CDD" id="cd03215">
    <property type="entry name" value="ABC_Carb_Monos_II"/>
    <property type="match status" value="1"/>
</dbReference>
<dbReference type="InterPro" id="IPR027417">
    <property type="entry name" value="P-loop_NTPase"/>
</dbReference>
<keyword evidence="7" id="KW-0547">Nucleotide-binding</keyword>
<dbReference type="GO" id="GO:0016887">
    <property type="term" value="F:ATP hydrolysis activity"/>
    <property type="evidence" value="ECO:0007669"/>
    <property type="project" value="InterPro"/>
</dbReference>
<dbReference type="SMART" id="SM00382">
    <property type="entry name" value="AAA"/>
    <property type="match status" value="2"/>
</dbReference>
<dbReference type="RefSeq" id="WP_121088267.1">
    <property type="nucleotide sequence ID" value="NZ_RBZU01000008.1"/>
</dbReference>
<organism evidence="12 13">
    <name type="scientific">Pararobbsia silviterrae</name>
    <dbReference type="NCBI Taxonomy" id="1792498"/>
    <lineage>
        <taxon>Bacteria</taxon>
        <taxon>Pseudomonadati</taxon>
        <taxon>Pseudomonadota</taxon>
        <taxon>Betaproteobacteria</taxon>
        <taxon>Burkholderiales</taxon>
        <taxon>Burkholderiaceae</taxon>
        <taxon>Pararobbsia</taxon>
    </lineage>
</organism>
<dbReference type="Pfam" id="PF00005">
    <property type="entry name" value="ABC_tran"/>
    <property type="match status" value="2"/>
</dbReference>
<keyword evidence="8 12" id="KW-0067">ATP-binding</keyword>
<evidence type="ECO:0000256" key="2">
    <source>
        <dbReference type="ARBA" id="ARBA00022448"/>
    </source>
</evidence>
<evidence type="ECO:0000256" key="4">
    <source>
        <dbReference type="ARBA" id="ARBA00022519"/>
    </source>
</evidence>
<evidence type="ECO:0000256" key="8">
    <source>
        <dbReference type="ARBA" id="ARBA00022840"/>
    </source>
</evidence>
<keyword evidence="9" id="KW-1278">Translocase</keyword>
<dbReference type="PROSITE" id="PS50893">
    <property type="entry name" value="ABC_TRANSPORTER_2"/>
    <property type="match status" value="2"/>
</dbReference>
<dbReference type="Gene3D" id="3.40.50.300">
    <property type="entry name" value="P-loop containing nucleotide triphosphate hydrolases"/>
    <property type="match status" value="2"/>
</dbReference>
<dbReference type="InterPro" id="IPR003439">
    <property type="entry name" value="ABC_transporter-like_ATP-bd"/>
</dbReference>
<name>A0A494XUT1_9BURK</name>
<dbReference type="GO" id="GO:0005886">
    <property type="term" value="C:plasma membrane"/>
    <property type="evidence" value="ECO:0007669"/>
    <property type="project" value="UniProtKB-SubCell"/>
</dbReference>
<evidence type="ECO:0000313" key="12">
    <source>
        <dbReference type="EMBL" id="RKP51864.1"/>
    </source>
</evidence>
<evidence type="ECO:0000256" key="1">
    <source>
        <dbReference type="ARBA" id="ARBA00004202"/>
    </source>
</evidence>
<dbReference type="InterPro" id="IPR050107">
    <property type="entry name" value="ABC_carbohydrate_import_ATPase"/>
</dbReference>
<evidence type="ECO:0000313" key="13">
    <source>
        <dbReference type="Proteomes" id="UP000270342"/>
    </source>
</evidence>
<protein>
    <submittedName>
        <fullName evidence="12">Sugar ABC transporter ATP-binding protein</fullName>
    </submittedName>
</protein>
<keyword evidence="10" id="KW-0472">Membrane</keyword>
<keyword evidence="6" id="KW-0677">Repeat</keyword>
<evidence type="ECO:0000256" key="6">
    <source>
        <dbReference type="ARBA" id="ARBA00022737"/>
    </source>
</evidence>
<feature type="domain" description="ABC transporter" evidence="11">
    <location>
        <begin position="253"/>
        <end position="495"/>
    </location>
</feature>
<dbReference type="SUPFAM" id="SSF52540">
    <property type="entry name" value="P-loop containing nucleoside triphosphate hydrolases"/>
    <property type="match status" value="2"/>
</dbReference>
<sequence>MQAPLLSVTGISKSFGDTKVLDAVSFDLLAGEVHAIVGENGAGKSTLMNILSGVVSPDTGSVTIDGAPVQFDNPRAAQLAGIGTVFQELSLMPELSVAENVFPNRAPVRRGLIRWKQLHDATRDVLATLGVHVDPRTPVDRLPTSTRQLVEIAKALSLDARVLILDEPTSALTPDEVEALSGVIARLKARGIGLVYISHHLHEIFSLSDRITVLRDGRRIDTMKTADTTHDDVVRKMVGREMASTQLPRATRIGLPAIEARKLSHAPHFNDIDLTLRRGEIVGLAGLAGCGRSELGQVLAGVQAPSAGELHIDNAKRHLRGIHDAMALGIAYLPAERKTQGLFLEQSIADNVIAASLDRFAHRGMIAYARRDEVAEAQRRSLNVRSRDIQQPVGRLSGGNQQKVLLAKWLLTDPHVLIIDEPTRGIDIGAKLDIHKLLRDRAEQGMAILVISSDLPELLGLCDRILVMHAGALSGDLSAAQATEDDIMRCAVGAARISFSDAEHPLS</sequence>
<evidence type="ECO:0000256" key="10">
    <source>
        <dbReference type="ARBA" id="ARBA00023136"/>
    </source>
</evidence>
<evidence type="ECO:0000256" key="3">
    <source>
        <dbReference type="ARBA" id="ARBA00022475"/>
    </source>
</evidence>
<feature type="domain" description="ABC transporter" evidence="11">
    <location>
        <begin position="6"/>
        <end position="241"/>
    </location>
</feature>
<keyword evidence="4" id="KW-0997">Cell inner membrane</keyword>
<dbReference type="EMBL" id="RBZU01000008">
    <property type="protein sequence ID" value="RKP51864.1"/>
    <property type="molecule type" value="Genomic_DNA"/>
</dbReference>
<evidence type="ECO:0000259" key="11">
    <source>
        <dbReference type="PROSITE" id="PS50893"/>
    </source>
</evidence>
<accession>A0A494XUT1</accession>
<keyword evidence="13" id="KW-1185">Reference proteome</keyword>
<gene>
    <name evidence="12" type="ORF">D7S86_18100</name>
</gene>
<dbReference type="PANTHER" id="PTHR43790:SF3">
    <property type="entry name" value="D-ALLOSE IMPORT ATP-BINDING PROTEIN ALSA-RELATED"/>
    <property type="match status" value="1"/>
</dbReference>
<dbReference type="InterPro" id="IPR003593">
    <property type="entry name" value="AAA+_ATPase"/>
</dbReference>
<evidence type="ECO:0000256" key="5">
    <source>
        <dbReference type="ARBA" id="ARBA00022597"/>
    </source>
</evidence>
<comment type="caution">
    <text evidence="12">The sequence shown here is derived from an EMBL/GenBank/DDBJ whole genome shotgun (WGS) entry which is preliminary data.</text>
</comment>
<dbReference type="CDD" id="cd03216">
    <property type="entry name" value="ABC_Carb_Monos_I"/>
    <property type="match status" value="1"/>
</dbReference>
<dbReference type="AlphaFoldDB" id="A0A494XUT1"/>
<dbReference type="FunFam" id="3.40.50.300:FF:000127">
    <property type="entry name" value="Ribose import ATP-binding protein RbsA"/>
    <property type="match status" value="1"/>
</dbReference>
<dbReference type="PANTHER" id="PTHR43790">
    <property type="entry name" value="CARBOHYDRATE TRANSPORT ATP-BINDING PROTEIN MG119-RELATED"/>
    <property type="match status" value="1"/>
</dbReference>
<keyword evidence="2" id="KW-0813">Transport</keyword>